<dbReference type="EMBL" id="CM007898">
    <property type="protein sequence ID" value="OTG14595.1"/>
    <property type="molecule type" value="Genomic_DNA"/>
</dbReference>
<proteinExistence type="predicted"/>
<accession>A0A251TTZ3</accession>
<dbReference type="InParanoid" id="A0A251TTZ3"/>
<reference evidence="2 4" key="1">
    <citation type="journal article" date="2017" name="Nature">
        <title>The sunflower genome provides insights into oil metabolism, flowering and Asterid evolution.</title>
        <authorList>
            <person name="Badouin H."/>
            <person name="Gouzy J."/>
            <person name="Grassa C.J."/>
            <person name="Murat F."/>
            <person name="Staton S.E."/>
            <person name="Cottret L."/>
            <person name="Lelandais-Briere C."/>
            <person name="Owens G.L."/>
            <person name="Carrere S."/>
            <person name="Mayjonade B."/>
            <person name="Legrand L."/>
            <person name="Gill N."/>
            <person name="Kane N.C."/>
            <person name="Bowers J.E."/>
            <person name="Hubner S."/>
            <person name="Bellec A."/>
            <person name="Berard A."/>
            <person name="Berges H."/>
            <person name="Blanchet N."/>
            <person name="Boniface M.C."/>
            <person name="Brunel D."/>
            <person name="Catrice O."/>
            <person name="Chaidir N."/>
            <person name="Claudel C."/>
            <person name="Donnadieu C."/>
            <person name="Faraut T."/>
            <person name="Fievet G."/>
            <person name="Helmstetter N."/>
            <person name="King M."/>
            <person name="Knapp S.J."/>
            <person name="Lai Z."/>
            <person name="Le Paslier M.C."/>
            <person name="Lippi Y."/>
            <person name="Lorenzon L."/>
            <person name="Mandel J.R."/>
            <person name="Marage G."/>
            <person name="Marchand G."/>
            <person name="Marquand E."/>
            <person name="Bret-Mestries E."/>
            <person name="Morien E."/>
            <person name="Nambeesan S."/>
            <person name="Nguyen T."/>
            <person name="Pegot-Espagnet P."/>
            <person name="Pouilly N."/>
            <person name="Raftis F."/>
            <person name="Sallet E."/>
            <person name="Schiex T."/>
            <person name="Thomas J."/>
            <person name="Vandecasteele C."/>
            <person name="Vares D."/>
            <person name="Vear F."/>
            <person name="Vautrin S."/>
            <person name="Crespi M."/>
            <person name="Mangin B."/>
            <person name="Burke J.M."/>
            <person name="Salse J."/>
            <person name="Munos S."/>
            <person name="Vincourt P."/>
            <person name="Rieseberg L.H."/>
            <person name="Langlade N.B."/>
        </authorList>
    </citation>
    <scope>NUCLEOTIDE SEQUENCE [LARGE SCALE GENOMIC DNA]</scope>
    <source>
        <strain evidence="4">cv. SF193</strain>
        <tissue evidence="2">Leaves</tissue>
    </source>
</reference>
<sequence length="96" mass="10975">MLDLPKLQPPNQPLNTDPHSFPKPHPPFATRNLHRRSDTITLTPSVSTQDHLTSVPFPVRRRSSPSSPEKTTAHIRSRHRRRVILLCTSSWEIPDS</sequence>
<name>A0A251TTZ3_HELAN</name>
<organism evidence="3 4">
    <name type="scientific">Helianthus annuus</name>
    <name type="common">Common sunflower</name>
    <dbReference type="NCBI Taxonomy" id="4232"/>
    <lineage>
        <taxon>Eukaryota</taxon>
        <taxon>Viridiplantae</taxon>
        <taxon>Streptophyta</taxon>
        <taxon>Embryophyta</taxon>
        <taxon>Tracheophyta</taxon>
        <taxon>Spermatophyta</taxon>
        <taxon>Magnoliopsida</taxon>
        <taxon>eudicotyledons</taxon>
        <taxon>Gunneridae</taxon>
        <taxon>Pentapetalae</taxon>
        <taxon>asterids</taxon>
        <taxon>campanulids</taxon>
        <taxon>Asterales</taxon>
        <taxon>Asteraceae</taxon>
        <taxon>Asteroideae</taxon>
        <taxon>Heliantheae alliance</taxon>
        <taxon>Heliantheae</taxon>
        <taxon>Helianthus</taxon>
    </lineage>
</organism>
<keyword evidence="4" id="KW-1185">Reference proteome</keyword>
<feature type="compositionally biased region" description="Polar residues" evidence="1">
    <location>
        <begin position="39"/>
        <end position="52"/>
    </location>
</feature>
<gene>
    <name evidence="3" type="ORF">HannXRQ_Chr09g0251161</name>
    <name evidence="2" type="ORF">HanXRQr2_Chr07g0285231</name>
</gene>
<dbReference type="EMBL" id="MNCJ02000322">
    <property type="protein sequence ID" value="KAF5797820.1"/>
    <property type="molecule type" value="Genomic_DNA"/>
</dbReference>
<evidence type="ECO:0000256" key="1">
    <source>
        <dbReference type="SAM" id="MobiDB-lite"/>
    </source>
</evidence>
<dbReference type="Proteomes" id="UP000215914">
    <property type="component" value="Chromosome 9"/>
</dbReference>
<reference evidence="3" key="2">
    <citation type="submission" date="2017-02" db="EMBL/GenBank/DDBJ databases">
        <title>Sunflower complete genome.</title>
        <authorList>
            <person name="Langlade N."/>
            <person name="Munos S."/>
        </authorList>
    </citation>
    <scope>NUCLEOTIDE SEQUENCE [LARGE SCALE GENOMIC DNA]</scope>
    <source>
        <tissue evidence="3">Leaves</tissue>
    </source>
</reference>
<evidence type="ECO:0000313" key="4">
    <source>
        <dbReference type="Proteomes" id="UP000215914"/>
    </source>
</evidence>
<evidence type="ECO:0000313" key="2">
    <source>
        <dbReference type="EMBL" id="KAF5797820.1"/>
    </source>
</evidence>
<protein>
    <submittedName>
        <fullName evidence="3">Uncharacterized protein</fullName>
    </submittedName>
</protein>
<evidence type="ECO:0000313" key="3">
    <source>
        <dbReference type="EMBL" id="OTG14595.1"/>
    </source>
</evidence>
<dbReference type="Gramene" id="mRNA:HanXRQr2_Chr07g0285231">
    <property type="protein sequence ID" value="mRNA:HanXRQr2_Chr07g0285231"/>
    <property type="gene ID" value="HanXRQr2_Chr07g0285231"/>
</dbReference>
<feature type="region of interest" description="Disordered" evidence="1">
    <location>
        <begin position="1"/>
        <end position="76"/>
    </location>
</feature>
<dbReference type="AlphaFoldDB" id="A0A251TTZ3"/>
<feature type="compositionally biased region" description="Low complexity" evidence="1">
    <location>
        <begin position="54"/>
        <end position="68"/>
    </location>
</feature>
<reference evidence="2" key="3">
    <citation type="submission" date="2020-06" db="EMBL/GenBank/DDBJ databases">
        <title>Helianthus annuus Genome sequencing and assembly Release 2.</title>
        <authorList>
            <person name="Gouzy J."/>
            <person name="Langlade N."/>
            <person name="Munos S."/>
        </authorList>
    </citation>
    <scope>NUCLEOTIDE SEQUENCE</scope>
    <source>
        <tissue evidence="2">Leaves</tissue>
    </source>
</reference>